<dbReference type="PANTHER" id="PTHR32479:SF20">
    <property type="entry name" value="GLYCOLATE OXIDASE IRON-SULFUR SUBUNIT"/>
    <property type="match status" value="1"/>
</dbReference>
<dbReference type="GO" id="GO:0046872">
    <property type="term" value="F:metal ion binding"/>
    <property type="evidence" value="ECO:0007669"/>
    <property type="project" value="UniProtKB-UniRule"/>
</dbReference>
<dbReference type="Pfam" id="PF13183">
    <property type="entry name" value="Fer4_8"/>
    <property type="match status" value="1"/>
</dbReference>
<dbReference type="InterPro" id="IPR009051">
    <property type="entry name" value="Helical_ferredxn"/>
</dbReference>
<evidence type="ECO:0000256" key="1">
    <source>
        <dbReference type="ARBA" id="ARBA00022485"/>
    </source>
</evidence>
<dbReference type="InterPro" id="IPR012257">
    <property type="entry name" value="Glc_ox_4Fe-4S"/>
</dbReference>
<dbReference type="Gene3D" id="1.10.1060.10">
    <property type="entry name" value="Alpha-helical ferredoxin"/>
    <property type="match status" value="1"/>
</dbReference>
<dbReference type="Pfam" id="PF02754">
    <property type="entry name" value="CCG"/>
    <property type="match status" value="2"/>
</dbReference>
<accession>A0A1T4NTN9</accession>
<protein>
    <recommendedName>
        <fullName evidence="6">Glycolate oxidase iron-sulfur subunit</fullName>
        <ecNumber evidence="6">1.1.99.14</ecNumber>
    </recommendedName>
</protein>
<dbReference type="InterPro" id="IPR017900">
    <property type="entry name" value="4Fe4S_Fe_S_CS"/>
</dbReference>
<dbReference type="Proteomes" id="UP000189933">
    <property type="component" value="Unassembled WGS sequence"/>
</dbReference>
<dbReference type="PANTHER" id="PTHR32479">
    <property type="entry name" value="GLYCOLATE OXIDASE IRON-SULFUR SUBUNIT"/>
    <property type="match status" value="1"/>
</dbReference>
<comment type="cofactor">
    <cofactor evidence="6">
        <name>[4Fe-4S] cluster</name>
        <dbReference type="ChEBI" id="CHEBI:49883"/>
    </cofactor>
    <text evidence="6">Binds 2 [4Fe-4S] clusters.</text>
</comment>
<keyword evidence="1 6" id="KW-0004">4Fe-4S</keyword>
<keyword evidence="6" id="KW-0813">Transport</keyword>
<sequence>MATLYDDLQQVKPELAKCMKCGNCMAVCPIYITEKTEAGVARGKITLAEALLAGDLDLQDEDLIHKLFNCLVCKSCMQNCPCGVKFDRIILALRAEIARQKGLHPLKKAIFAALKKQGLFDLGMRLGGSFQGLVFRRHPEKKAYYPRFRMGLSMKRILPALAPVPFRSQVPSRITGEPKGERPVRVAFFTGCSINYIYPQIGHDVIEVLKENGVEIVIPRDQCCCGIAAFVHGDIETARELARKNLEAFADCGTDYIITACGSCGGSWQHEFKELLGDDPIYGPKAEYWSSRTYDISTFLTRVINYRKPQGEINVTVTYHDPCHLKKTMKVYQEPREILRAIPGVELKEMNKPDACCGSGGSFSLTHYETSMEINQRKIADASQTGAEEVITGCPACMMHLADGINQFGKGQEVVHYISLLAESYRKEKGGNSCVGSF</sequence>
<comment type="function">
    <text evidence="6">Component of a complex that catalyzes the oxidation of glycolate to glyoxylate.</text>
</comment>
<evidence type="ECO:0000313" key="8">
    <source>
        <dbReference type="EMBL" id="SJZ82603.1"/>
    </source>
</evidence>
<dbReference type="PROSITE" id="PS00198">
    <property type="entry name" value="4FE4S_FER_1"/>
    <property type="match status" value="2"/>
</dbReference>
<keyword evidence="3" id="KW-0677">Repeat</keyword>
<feature type="domain" description="4Fe-4S ferredoxin-type" evidence="7">
    <location>
        <begin position="9"/>
        <end position="38"/>
    </location>
</feature>
<gene>
    <name evidence="8" type="ORF">SAMN02745885_01020</name>
</gene>
<keyword evidence="9" id="KW-1185">Reference proteome</keyword>
<evidence type="ECO:0000313" key="9">
    <source>
        <dbReference type="Proteomes" id="UP000189933"/>
    </source>
</evidence>
<dbReference type="OrthoDB" id="9794954at2"/>
<dbReference type="GO" id="GO:0051539">
    <property type="term" value="F:4 iron, 4 sulfur cluster binding"/>
    <property type="evidence" value="ECO:0007669"/>
    <property type="project" value="UniProtKB-UniRule"/>
</dbReference>
<dbReference type="PIRSF" id="PIRSF000139">
    <property type="entry name" value="Glc_ox_4Fe-4S"/>
    <property type="match status" value="1"/>
</dbReference>
<dbReference type="EC" id="1.1.99.14" evidence="6"/>
<dbReference type="GO" id="GO:0019154">
    <property type="term" value="F:glycolate dehydrogenase activity"/>
    <property type="evidence" value="ECO:0007669"/>
    <property type="project" value="UniProtKB-EC"/>
</dbReference>
<comment type="catalytic activity">
    <reaction evidence="6">
        <text>(R)-lactate + A = pyruvate + AH2</text>
        <dbReference type="Rhea" id="RHEA:15089"/>
        <dbReference type="ChEBI" id="CHEBI:13193"/>
        <dbReference type="ChEBI" id="CHEBI:15361"/>
        <dbReference type="ChEBI" id="CHEBI:16004"/>
        <dbReference type="ChEBI" id="CHEBI:17499"/>
    </reaction>
</comment>
<comment type="catalytic activity">
    <reaction evidence="6">
        <text>glycolate + A = glyoxylate + AH2</text>
        <dbReference type="Rhea" id="RHEA:21264"/>
        <dbReference type="ChEBI" id="CHEBI:13193"/>
        <dbReference type="ChEBI" id="CHEBI:17499"/>
        <dbReference type="ChEBI" id="CHEBI:29805"/>
        <dbReference type="ChEBI" id="CHEBI:36655"/>
        <dbReference type="EC" id="1.1.99.14"/>
    </reaction>
</comment>
<evidence type="ECO:0000256" key="2">
    <source>
        <dbReference type="ARBA" id="ARBA00022723"/>
    </source>
</evidence>
<organism evidence="8 9">
    <name type="scientific">Carboxydocella sporoproducens DSM 16521</name>
    <dbReference type="NCBI Taxonomy" id="1121270"/>
    <lineage>
        <taxon>Bacteria</taxon>
        <taxon>Bacillati</taxon>
        <taxon>Bacillota</taxon>
        <taxon>Clostridia</taxon>
        <taxon>Eubacteriales</taxon>
        <taxon>Clostridiales Family XVI. Incertae Sedis</taxon>
        <taxon>Carboxydocella</taxon>
    </lineage>
</organism>
<keyword evidence="6" id="KW-0249">Electron transport</keyword>
<evidence type="ECO:0000256" key="6">
    <source>
        <dbReference type="PIRNR" id="PIRNR000139"/>
    </source>
</evidence>
<evidence type="ECO:0000256" key="5">
    <source>
        <dbReference type="ARBA" id="ARBA00023014"/>
    </source>
</evidence>
<dbReference type="AlphaFoldDB" id="A0A1T4NTN9"/>
<dbReference type="EMBL" id="FUXM01000008">
    <property type="protein sequence ID" value="SJZ82603.1"/>
    <property type="molecule type" value="Genomic_DNA"/>
</dbReference>
<keyword evidence="2 6" id="KW-0479">Metal-binding</keyword>
<name>A0A1T4NTN9_9FIRM</name>
<dbReference type="InterPro" id="IPR004017">
    <property type="entry name" value="Cys_rich_dom"/>
</dbReference>
<proteinExistence type="predicted"/>
<dbReference type="PROSITE" id="PS51379">
    <property type="entry name" value="4FE4S_FER_2"/>
    <property type="match status" value="1"/>
</dbReference>
<keyword evidence="5 6" id="KW-0411">Iron-sulfur</keyword>
<dbReference type="InterPro" id="IPR017896">
    <property type="entry name" value="4Fe4S_Fe-S-bd"/>
</dbReference>
<reference evidence="9" key="1">
    <citation type="submission" date="2017-02" db="EMBL/GenBank/DDBJ databases">
        <authorList>
            <person name="Varghese N."/>
            <person name="Submissions S."/>
        </authorList>
    </citation>
    <scope>NUCLEOTIDE SEQUENCE [LARGE SCALE GENOMIC DNA]</scope>
    <source>
        <strain evidence="9">DSM 16521</strain>
    </source>
</reference>
<evidence type="ECO:0000256" key="4">
    <source>
        <dbReference type="ARBA" id="ARBA00023004"/>
    </source>
</evidence>
<dbReference type="RefSeq" id="WP_078665112.1">
    <property type="nucleotide sequence ID" value="NZ_FUXM01000008.1"/>
</dbReference>
<evidence type="ECO:0000259" key="7">
    <source>
        <dbReference type="PROSITE" id="PS51379"/>
    </source>
</evidence>
<keyword evidence="4 6" id="KW-0408">Iron</keyword>
<evidence type="ECO:0000256" key="3">
    <source>
        <dbReference type="ARBA" id="ARBA00022737"/>
    </source>
</evidence>
<dbReference type="SUPFAM" id="SSF46548">
    <property type="entry name" value="alpha-helical ferredoxin"/>
    <property type="match status" value="1"/>
</dbReference>